<dbReference type="PRINTS" id="PR00090">
    <property type="entry name" value="RNGDIOXGNASE"/>
</dbReference>
<dbReference type="Pfam" id="PF00848">
    <property type="entry name" value="Ring_hydroxyl_A"/>
    <property type="match status" value="1"/>
</dbReference>
<comment type="cofactor">
    <cofactor evidence="1">
        <name>Fe cation</name>
        <dbReference type="ChEBI" id="CHEBI:24875"/>
    </cofactor>
</comment>
<dbReference type="InterPro" id="IPR017941">
    <property type="entry name" value="Rieske_2Fe-2S"/>
</dbReference>
<dbReference type="Pfam" id="PF00355">
    <property type="entry name" value="Rieske"/>
    <property type="match status" value="1"/>
</dbReference>
<keyword evidence="4" id="KW-0560">Oxidoreductase</keyword>
<evidence type="ECO:0000313" key="9">
    <source>
        <dbReference type="Proteomes" id="UP001143463"/>
    </source>
</evidence>
<keyword evidence="2" id="KW-0001">2Fe-2S</keyword>
<evidence type="ECO:0000256" key="1">
    <source>
        <dbReference type="ARBA" id="ARBA00001962"/>
    </source>
</evidence>
<dbReference type="GO" id="GO:0005506">
    <property type="term" value="F:iron ion binding"/>
    <property type="evidence" value="ECO:0007669"/>
    <property type="project" value="InterPro"/>
</dbReference>
<name>A0A9W6L509_9PSEU</name>
<keyword evidence="3" id="KW-0479">Metal-binding</keyword>
<dbReference type="RefSeq" id="WP_037049832.1">
    <property type="nucleotide sequence ID" value="NZ_BAAAUZ010000051.1"/>
</dbReference>
<evidence type="ECO:0000313" key="8">
    <source>
        <dbReference type="EMBL" id="GLL13787.1"/>
    </source>
</evidence>
<dbReference type="InterPro" id="IPR015879">
    <property type="entry name" value="Ring_hydroxy_dOase_asu_C_dom"/>
</dbReference>
<dbReference type="SUPFAM" id="SSF50022">
    <property type="entry name" value="ISP domain"/>
    <property type="match status" value="1"/>
</dbReference>
<proteinExistence type="predicted"/>
<accession>A0A9W6L509</accession>
<feature type="domain" description="Rieske" evidence="7">
    <location>
        <begin position="54"/>
        <end position="161"/>
    </location>
</feature>
<dbReference type="InterPro" id="IPR001663">
    <property type="entry name" value="Rng_hydr_dOase-A"/>
</dbReference>
<keyword evidence="6" id="KW-0411">Iron-sulfur</keyword>
<organism evidence="8 9">
    <name type="scientific">Pseudonocardia halophobica</name>
    <dbReference type="NCBI Taxonomy" id="29401"/>
    <lineage>
        <taxon>Bacteria</taxon>
        <taxon>Bacillati</taxon>
        <taxon>Actinomycetota</taxon>
        <taxon>Actinomycetes</taxon>
        <taxon>Pseudonocardiales</taxon>
        <taxon>Pseudonocardiaceae</taxon>
        <taxon>Pseudonocardia</taxon>
    </lineage>
</organism>
<evidence type="ECO:0000256" key="5">
    <source>
        <dbReference type="ARBA" id="ARBA00023004"/>
    </source>
</evidence>
<gene>
    <name evidence="8" type="ORF">GCM10017577_49310</name>
</gene>
<dbReference type="GO" id="GO:0016705">
    <property type="term" value="F:oxidoreductase activity, acting on paired donors, with incorporation or reduction of molecular oxygen"/>
    <property type="evidence" value="ECO:0007669"/>
    <property type="project" value="UniProtKB-ARBA"/>
</dbReference>
<keyword evidence="9" id="KW-1185">Reference proteome</keyword>
<dbReference type="Proteomes" id="UP001143463">
    <property type="component" value="Unassembled WGS sequence"/>
</dbReference>
<dbReference type="GO" id="GO:0004497">
    <property type="term" value="F:monooxygenase activity"/>
    <property type="evidence" value="ECO:0007669"/>
    <property type="project" value="UniProtKB-ARBA"/>
</dbReference>
<dbReference type="Gene3D" id="2.102.10.10">
    <property type="entry name" value="Rieske [2Fe-2S] iron-sulphur domain"/>
    <property type="match status" value="1"/>
</dbReference>
<dbReference type="PROSITE" id="PS51296">
    <property type="entry name" value="RIESKE"/>
    <property type="match status" value="1"/>
</dbReference>
<evidence type="ECO:0000259" key="7">
    <source>
        <dbReference type="PROSITE" id="PS51296"/>
    </source>
</evidence>
<evidence type="ECO:0000256" key="6">
    <source>
        <dbReference type="ARBA" id="ARBA00023014"/>
    </source>
</evidence>
<reference evidence="8" key="2">
    <citation type="submission" date="2023-01" db="EMBL/GenBank/DDBJ databases">
        <authorList>
            <person name="Sun Q."/>
            <person name="Evtushenko L."/>
        </authorList>
    </citation>
    <scope>NUCLEOTIDE SEQUENCE</scope>
    <source>
        <strain evidence="8">VKM Ac-1069</strain>
    </source>
</reference>
<dbReference type="PANTHER" id="PTHR43756:SF5">
    <property type="entry name" value="CHOLINE MONOOXYGENASE, CHLOROPLASTIC"/>
    <property type="match status" value="1"/>
</dbReference>
<comment type="caution">
    <text evidence="8">The sequence shown here is derived from an EMBL/GenBank/DDBJ whole genome shotgun (WGS) entry which is preliminary data.</text>
</comment>
<reference evidence="8" key="1">
    <citation type="journal article" date="2014" name="Int. J. Syst. Evol. Microbiol.">
        <title>Complete genome sequence of Corynebacterium casei LMG S-19264T (=DSM 44701T), isolated from a smear-ripened cheese.</title>
        <authorList>
            <consortium name="US DOE Joint Genome Institute (JGI-PGF)"/>
            <person name="Walter F."/>
            <person name="Albersmeier A."/>
            <person name="Kalinowski J."/>
            <person name="Ruckert C."/>
        </authorList>
    </citation>
    <scope>NUCLEOTIDE SEQUENCE</scope>
    <source>
        <strain evidence="8">VKM Ac-1069</strain>
    </source>
</reference>
<dbReference type="EMBL" id="BSFQ01000025">
    <property type="protein sequence ID" value="GLL13787.1"/>
    <property type="molecule type" value="Genomic_DNA"/>
</dbReference>
<evidence type="ECO:0000256" key="3">
    <source>
        <dbReference type="ARBA" id="ARBA00022723"/>
    </source>
</evidence>
<evidence type="ECO:0000256" key="4">
    <source>
        <dbReference type="ARBA" id="ARBA00023002"/>
    </source>
</evidence>
<dbReference type="PANTHER" id="PTHR43756">
    <property type="entry name" value="CHOLINE MONOOXYGENASE, CHLOROPLASTIC"/>
    <property type="match status" value="1"/>
</dbReference>
<sequence>MSLLNSDVADLLTEHLKAGTTEMSPTDLRVPIAHFVSEERAAKERELMARLPVIIGHGSEIAERGSFVTREVLGIPLLVVRKSDGTVGGYLNICRHRGGRVADAPCGKQRYFTCHYHGWSYSREDGGLRGVPYDDFYTHVDKDRHGLHTIRVEERHGFLFADLSGRQDWDIDDWLGPEVDAQLAPFGLDGAEIFLDRSFTLDINWKIVLDGAIDVLHPKFLHPTGVGKLIETNTSVWRQYGRHGQSFSPRTRMGDAARAGEPTDASFRYMGSNLFLYPNSMVISTPDHVEFWTVWPDTGTAGRSTTQIRFLVRPEKRDERIERRIMRSWEILEEAAVQEDWPMELTIQQNAEAHPHGTFLYGRNEQSCQHLHRELAADLGD</sequence>
<evidence type="ECO:0000256" key="2">
    <source>
        <dbReference type="ARBA" id="ARBA00022714"/>
    </source>
</evidence>
<dbReference type="CDD" id="cd03469">
    <property type="entry name" value="Rieske_RO_Alpha_N"/>
    <property type="match status" value="1"/>
</dbReference>
<dbReference type="Gene3D" id="3.90.380.10">
    <property type="entry name" value="Naphthalene 1,2-dioxygenase Alpha Subunit, Chain A, domain 1"/>
    <property type="match status" value="1"/>
</dbReference>
<dbReference type="GO" id="GO:0051537">
    <property type="term" value="F:2 iron, 2 sulfur cluster binding"/>
    <property type="evidence" value="ECO:0007669"/>
    <property type="project" value="UniProtKB-KW"/>
</dbReference>
<keyword evidence="5" id="KW-0408">Iron</keyword>
<dbReference type="AlphaFoldDB" id="A0A9W6L509"/>
<dbReference type="InterPro" id="IPR036922">
    <property type="entry name" value="Rieske_2Fe-2S_sf"/>
</dbReference>
<dbReference type="SUPFAM" id="SSF55961">
    <property type="entry name" value="Bet v1-like"/>
    <property type="match status" value="1"/>
</dbReference>
<protein>
    <submittedName>
        <fullName evidence="8">(2Fe-2S) ferredoxin</fullName>
    </submittedName>
</protein>